<dbReference type="EMBL" id="BTSY01000003">
    <property type="protein sequence ID" value="GMT20198.1"/>
    <property type="molecule type" value="Genomic_DNA"/>
</dbReference>
<evidence type="ECO:0000313" key="1">
    <source>
        <dbReference type="EMBL" id="GMT20198.1"/>
    </source>
</evidence>
<reference evidence="1" key="1">
    <citation type="submission" date="2023-10" db="EMBL/GenBank/DDBJ databases">
        <title>Genome assembly of Pristionchus species.</title>
        <authorList>
            <person name="Yoshida K."/>
            <person name="Sommer R.J."/>
        </authorList>
    </citation>
    <scope>NUCLEOTIDE SEQUENCE</scope>
    <source>
        <strain evidence="1">RS5133</strain>
    </source>
</reference>
<comment type="caution">
    <text evidence="1">The sequence shown here is derived from an EMBL/GenBank/DDBJ whole genome shotgun (WGS) entry which is preliminary data.</text>
</comment>
<organism evidence="1 2">
    <name type="scientific">Pristionchus fissidentatus</name>
    <dbReference type="NCBI Taxonomy" id="1538716"/>
    <lineage>
        <taxon>Eukaryota</taxon>
        <taxon>Metazoa</taxon>
        <taxon>Ecdysozoa</taxon>
        <taxon>Nematoda</taxon>
        <taxon>Chromadorea</taxon>
        <taxon>Rhabditida</taxon>
        <taxon>Rhabditina</taxon>
        <taxon>Diplogasteromorpha</taxon>
        <taxon>Diplogasteroidea</taxon>
        <taxon>Neodiplogasteridae</taxon>
        <taxon>Pristionchus</taxon>
    </lineage>
</organism>
<dbReference type="AlphaFoldDB" id="A0AAV5VPG1"/>
<feature type="non-terminal residue" evidence="1">
    <location>
        <position position="114"/>
    </location>
</feature>
<dbReference type="Proteomes" id="UP001432322">
    <property type="component" value="Unassembled WGS sequence"/>
</dbReference>
<evidence type="ECO:0000313" key="2">
    <source>
        <dbReference type="Proteomes" id="UP001432322"/>
    </source>
</evidence>
<sequence length="114" mass="13421">CARKFARRVNNLEIQGRIEMDSISFPQFIQRIAPVTLQISDNEVDIFLIQRMVNGRDRWDFNLIVSDGGQHATWIAHLALHDVELYARILYYQMNYDFALTDVQQAMSRFEIID</sequence>
<protein>
    <submittedName>
        <fullName evidence="1">Uncharacterized protein</fullName>
    </submittedName>
</protein>
<accession>A0AAV5VPG1</accession>
<feature type="non-terminal residue" evidence="1">
    <location>
        <position position="1"/>
    </location>
</feature>
<name>A0AAV5VPG1_9BILA</name>
<gene>
    <name evidence="1" type="ORF">PFISCL1PPCAC_11495</name>
</gene>
<proteinExistence type="predicted"/>
<keyword evidence="2" id="KW-1185">Reference proteome</keyword>